<accession>A0A0A9GT23</accession>
<dbReference type="EMBL" id="GBRH01174183">
    <property type="protein sequence ID" value="JAE23713.1"/>
    <property type="molecule type" value="Transcribed_RNA"/>
</dbReference>
<dbReference type="AlphaFoldDB" id="A0A0A9GT23"/>
<evidence type="ECO:0000313" key="1">
    <source>
        <dbReference type="EMBL" id="JAE23713.1"/>
    </source>
</evidence>
<proteinExistence type="predicted"/>
<reference evidence="1" key="1">
    <citation type="submission" date="2014-09" db="EMBL/GenBank/DDBJ databases">
        <authorList>
            <person name="Magalhaes I.L.F."/>
            <person name="Oliveira U."/>
            <person name="Santos F.R."/>
            <person name="Vidigal T.H.D.A."/>
            <person name="Brescovit A.D."/>
            <person name="Santos A.J."/>
        </authorList>
    </citation>
    <scope>NUCLEOTIDE SEQUENCE</scope>
    <source>
        <tissue evidence="1">Shoot tissue taken approximately 20 cm above the soil surface</tissue>
    </source>
</reference>
<name>A0A0A9GT23_ARUDO</name>
<reference evidence="1" key="2">
    <citation type="journal article" date="2015" name="Data Brief">
        <title>Shoot transcriptome of the giant reed, Arundo donax.</title>
        <authorList>
            <person name="Barrero R.A."/>
            <person name="Guerrero F.D."/>
            <person name="Moolhuijzen P."/>
            <person name="Goolsby J.A."/>
            <person name="Tidwell J."/>
            <person name="Bellgard S.E."/>
            <person name="Bellgard M.I."/>
        </authorList>
    </citation>
    <scope>NUCLEOTIDE SEQUENCE</scope>
    <source>
        <tissue evidence="1">Shoot tissue taken approximately 20 cm above the soil surface</tissue>
    </source>
</reference>
<sequence>MIGRSIAEEVLFGIAIDGARLEHFRCDFFDGAGGVRKASKAVKFALQSSAKL</sequence>
<organism evidence="1">
    <name type="scientific">Arundo donax</name>
    <name type="common">Giant reed</name>
    <name type="synonym">Donax arundinaceus</name>
    <dbReference type="NCBI Taxonomy" id="35708"/>
    <lineage>
        <taxon>Eukaryota</taxon>
        <taxon>Viridiplantae</taxon>
        <taxon>Streptophyta</taxon>
        <taxon>Embryophyta</taxon>
        <taxon>Tracheophyta</taxon>
        <taxon>Spermatophyta</taxon>
        <taxon>Magnoliopsida</taxon>
        <taxon>Liliopsida</taxon>
        <taxon>Poales</taxon>
        <taxon>Poaceae</taxon>
        <taxon>PACMAD clade</taxon>
        <taxon>Arundinoideae</taxon>
        <taxon>Arundineae</taxon>
        <taxon>Arundo</taxon>
    </lineage>
</organism>
<protein>
    <submittedName>
        <fullName evidence="1">Uncharacterized protein</fullName>
    </submittedName>
</protein>